<dbReference type="Gene3D" id="3.30.300.30">
    <property type="match status" value="1"/>
</dbReference>
<evidence type="ECO:0000259" key="2">
    <source>
        <dbReference type="Pfam" id="PF13193"/>
    </source>
</evidence>
<dbReference type="Proteomes" id="UP001589890">
    <property type="component" value="Unassembled WGS sequence"/>
</dbReference>
<dbReference type="SUPFAM" id="SSF56801">
    <property type="entry name" value="Acetyl-CoA synthetase-like"/>
    <property type="match status" value="1"/>
</dbReference>
<dbReference type="PANTHER" id="PTHR43767">
    <property type="entry name" value="LONG-CHAIN-FATTY-ACID--COA LIGASE"/>
    <property type="match status" value="1"/>
</dbReference>
<evidence type="ECO:0000259" key="1">
    <source>
        <dbReference type="Pfam" id="PF00501"/>
    </source>
</evidence>
<reference evidence="3 4" key="1">
    <citation type="submission" date="2024-09" db="EMBL/GenBank/DDBJ databases">
        <authorList>
            <person name="Sun Q."/>
            <person name="Mori K."/>
        </authorList>
    </citation>
    <scope>NUCLEOTIDE SEQUENCE [LARGE SCALE GENOMIC DNA]</scope>
    <source>
        <strain evidence="3 4">CGMCC 1.15906</strain>
    </source>
</reference>
<proteinExistence type="predicted"/>
<dbReference type="Pfam" id="PF00501">
    <property type="entry name" value="AMP-binding"/>
    <property type="match status" value="1"/>
</dbReference>
<evidence type="ECO:0000313" key="4">
    <source>
        <dbReference type="Proteomes" id="UP001589890"/>
    </source>
</evidence>
<feature type="domain" description="AMP-binding enzyme C-terminal" evidence="2">
    <location>
        <begin position="415"/>
        <end position="489"/>
    </location>
</feature>
<protein>
    <submittedName>
        <fullName evidence="3">AMP-binding protein</fullName>
    </submittedName>
</protein>
<evidence type="ECO:0000313" key="3">
    <source>
        <dbReference type="EMBL" id="MFC0625266.1"/>
    </source>
</evidence>
<dbReference type="EMBL" id="JBHLTC010000018">
    <property type="protein sequence ID" value="MFC0625266.1"/>
    <property type="molecule type" value="Genomic_DNA"/>
</dbReference>
<name>A0ABV6QMP7_9ACTN</name>
<dbReference type="Pfam" id="PF13193">
    <property type="entry name" value="AMP-binding_C"/>
    <property type="match status" value="1"/>
</dbReference>
<comment type="caution">
    <text evidence="3">The sequence shown here is derived from an EMBL/GenBank/DDBJ whole genome shotgun (WGS) entry which is preliminary data.</text>
</comment>
<keyword evidence="4" id="KW-1185">Reference proteome</keyword>
<sequence>MTFLPLDLAAAPGRHLLRGLRPDERHLARLLVSQAEDLGDKAALRTGDTTVTYAELPRLAAAGRKRLQAAGVSPGERVVTIAGNSVHLVQLFLGCTVTGAIYVPLDPGLPADQLAERIAAVEPVAIYAENPQAGQLAIAGDEPLLADGLPEASYDGTLPGLILHTSGTTGPAKGVLCPHSQLLSWGIFGNEQLGVTSEDVLYTNLPLFHCNALVTLTQSWVAGATAVVGREFDVGLFWAQLAEYEATITFLLGSMIHQLIARSNEIPPPSDHRLRLVLAPGAGVEAKHRFTEWSDVLVVDAFGMTELNVVSYEPLDRIVSGSMGVPFPDFEIRVADRYDVPVPDGSVGQLLVRPRSPFITALGYWNAPQDTMDAWRNLWFHTGDLVAWEPDGSLRYVDRVADAIYRGGHPVSSREIEAAFHNHPAVLECAVYGVPAVGGDDILAAVRLVPGARVGADELAGFATRELPAGLVPDYVFVVDELPHTANGKIAKAVLREQGRDTLQAAVTS</sequence>
<dbReference type="InterPro" id="IPR042099">
    <property type="entry name" value="ANL_N_sf"/>
</dbReference>
<dbReference type="InterPro" id="IPR050237">
    <property type="entry name" value="ATP-dep_AMP-bd_enzyme"/>
</dbReference>
<dbReference type="InterPro" id="IPR020845">
    <property type="entry name" value="AMP-binding_CS"/>
</dbReference>
<dbReference type="PROSITE" id="PS00455">
    <property type="entry name" value="AMP_BINDING"/>
    <property type="match status" value="1"/>
</dbReference>
<feature type="domain" description="AMP-dependent synthetase/ligase" evidence="1">
    <location>
        <begin position="34"/>
        <end position="365"/>
    </location>
</feature>
<dbReference type="PANTHER" id="PTHR43767:SF10">
    <property type="entry name" value="SURFACTIN SYNTHASE SUBUNIT 1"/>
    <property type="match status" value="1"/>
</dbReference>
<dbReference type="Gene3D" id="3.40.50.12780">
    <property type="entry name" value="N-terminal domain of ligase-like"/>
    <property type="match status" value="1"/>
</dbReference>
<dbReference type="InterPro" id="IPR000873">
    <property type="entry name" value="AMP-dep_synth/lig_dom"/>
</dbReference>
<dbReference type="InterPro" id="IPR025110">
    <property type="entry name" value="AMP-bd_C"/>
</dbReference>
<dbReference type="RefSeq" id="WP_380047503.1">
    <property type="nucleotide sequence ID" value="NZ_JBHLTC010000018.1"/>
</dbReference>
<dbReference type="InterPro" id="IPR045851">
    <property type="entry name" value="AMP-bd_C_sf"/>
</dbReference>
<gene>
    <name evidence="3" type="ORF">ACFFGN_14400</name>
</gene>
<organism evidence="3 4">
    <name type="scientific">Kribbella deserti</name>
    <dbReference type="NCBI Taxonomy" id="1926257"/>
    <lineage>
        <taxon>Bacteria</taxon>
        <taxon>Bacillati</taxon>
        <taxon>Actinomycetota</taxon>
        <taxon>Actinomycetes</taxon>
        <taxon>Propionibacteriales</taxon>
        <taxon>Kribbellaceae</taxon>
        <taxon>Kribbella</taxon>
    </lineage>
</organism>
<accession>A0ABV6QMP7</accession>